<protein>
    <recommendedName>
        <fullName evidence="10">Ribonuclease 3</fullName>
        <ecNumber evidence="10">3.1.26.3</ecNumber>
    </recommendedName>
    <alternativeName>
        <fullName evidence="10">Ribonuclease III</fullName>
        <shortName evidence="10">RNase III</shortName>
    </alternativeName>
</protein>
<dbReference type="EC" id="3.1.26.3" evidence="10"/>
<dbReference type="GO" id="GO:0008033">
    <property type="term" value="P:tRNA processing"/>
    <property type="evidence" value="ECO:0007669"/>
    <property type="project" value="UniProtKB-KW"/>
</dbReference>
<dbReference type="InterPro" id="IPR011907">
    <property type="entry name" value="RNase_III"/>
</dbReference>
<reference evidence="13 14" key="1">
    <citation type="submission" date="2019-06" db="EMBL/GenBank/DDBJ databases">
        <title>Metagenome assembled Genome of Spiribacter salinus SL48-SHIP from the microbial mat of Salt Lake 48 (Novosibirsk region, Russia).</title>
        <authorList>
            <person name="Shipova A."/>
            <person name="Rozanov A.S."/>
            <person name="Bryanskaya A.V."/>
            <person name="Peltek S.E."/>
        </authorList>
    </citation>
    <scope>NUCLEOTIDE SEQUENCE [LARGE SCALE GENOMIC DNA]</scope>
    <source>
        <strain evidence="13">SL48-SHIP-2</strain>
    </source>
</reference>
<comment type="subcellular location">
    <subcellularLocation>
        <location evidence="10">Cytoplasm</location>
    </subcellularLocation>
</comment>
<keyword evidence="4 10" id="KW-0507">mRNA processing</keyword>
<dbReference type="SMART" id="SM00358">
    <property type="entry name" value="DSRM"/>
    <property type="match status" value="1"/>
</dbReference>
<keyword evidence="5 10" id="KW-0819">tRNA processing</keyword>
<feature type="domain" description="RNase III" evidence="12">
    <location>
        <begin position="4"/>
        <end position="126"/>
    </location>
</feature>
<keyword evidence="10" id="KW-0963">Cytoplasm</keyword>
<keyword evidence="9 10" id="KW-0694">RNA-binding</keyword>
<evidence type="ECO:0000313" key="13">
    <source>
        <dbReference type="EMBL" id="TQF00590.1"/>
    </source>
</evidence>
<dbReference type="PROSITE" id="PS00517">
    <property type="entry name" value="RNASE_3_1"/>
    <property type="match status" value="1"/>
</dbReference>
<dbReference type="GO" id="GO:0046872">
    <property type="term" value="F:metal ion binding"/>
    <property type="evidence" value="ECO:0007669"/>
    <property type="project" value="UniProtKB-KW"/>
</dbReference>
<evidence type="ECO:0000256" key="9">
    <source>
        <dbReference type="ARBA" id="ARBA00022884"/>
    </source>
</evidence>
<evidence type="ECO:0000256" key="3">
    <source>
        <dbReference type="ARBA" id="ARBA00022552"/>
    </source>
</evidence>
<evidence type="ECO:0000256" key="2">
    <source>
        <dbReference type="ARBA" id="ARBA00010183"/>
    </source>
</evidence>
<dbReference type="NCBIfam" id="TIGR02191">
    <property type="entry name" value="RNaseIII"/>
    <property type="match status" value="1"/>
</dbReference>
<dbReference type="CDD" id="cd00593">
    <property type="entry name" value="RIBOc"/>
    <property type="match status" value="1"/>
</dbReference>
<dbReference type="STRING" id="1260251.SPISAL_05490"/>
<dbReference type="GO" id="GO:0006397">
    <property type="term" value="P:mRNA processing"/>
    <property type="evidence" value="ECO:0007669"/>
    <property type="project" value="UniProtKB-UniRule"/>
</dbReference>
<evidence type="ECO:0000256" key="6">
    <source>
        <dbReference type="ARBA" id="ARBA00022722"/>
    </source>
</evidence>
<comment type="catalytic activity">
    <reaction evidence="1 10">
        <text>Endonucleolytic cleavage to 5'-phosphomonoester.</text>
        <dbReference type="EC" id="3.1.26.3"/>
    </reaction>
</comment>
<comment type="function">
    <text evidence="10">Digests double-stranded RNA. Involved in the processing of primary rRNA transcript to yield the immediate precursors to the large and small rRNAs (23S and 16S). Processes some mRNAs, and tRNAs when they are encoded in the rRNA operon. Processes pre-crRNA and tracrRNA of type II CRISPR loci if present in the organism.</text>
</comment>
<feature type="domain" description="DRBM" evidence="11">
    <location>
        <begin position="153"/>
        <end position="223"/>
    </location>
</feature>
<keyword evidence="10" id="KW-0479">Metal-binding</keyword>
<dbReference type="Pfam" id="PF14622">
    <property type="entry name" value="Ribonucleas_3_3"/>
    <property type="match status" value="1"/>
</dbReference>
<dbReference type="GO" id="GO:0004525">
    <property type="term" value="F:ribonuclease III activity"/>
    <property type="evidence" value="ECO:0007669"/>
    <property type="project" value="UniProtKB-UniRule"/>
</dbReference>
<keyword evidence="6 10" id="KW-0540">Nuclease</keyword>
<dbReference type="GO" id="GO:0003725">
    <property type="term" value="F:double-stranded RNA binding"/>
    <property type="evidence" value="ECO:0007669"/>
    <property type="project" value="TreeGrafter"/>
</dbReference>
<evidence type="ECO:0000256" key="4">
    <source>
        <dbReference type="ARBA" id="ARBA00022664"/>
    </source>
</evidence>
<comment type="cofactor">
    <cofactor evidence="10">
        <name>Mg(2+)</name>
        <dbReference type="ChEBI" id="CHEBI:18420"/>
    </cofactor>
</comment>
<feature type="binding site" evidence="10">
    <location>
        <position position="39"/>
    </location>
    <ligand>
        <name>Mg(2+)</name>
        <dbReference type="ChEBI" id="CHEBI:18420"/>
    </ligand>
</feature>
<keyword evidence="3 10" id="KW-0698">rRNA processing</keyword>
<evidence type="ECO:0000256" key="5">
    <source>
        <dbReference type="ARBA" id="ARBA00022694"/>
    </source>
</evidence>
<name>A0A540VV02_9GAMM</name>
<feature type="binding site" evidence="10">
    <location>
        <position position="112"/>
    </location>
    <ligand>
        <name>Mg(2+)</name>
        <dbReference type="ChEBI" id="CHEBI:18420"/>
    </ligand>
</feature>
<keyword evidence="7 10" id="KW-0255">Endonuclease</keyword>
<comment type="similarity">
    <text evidence="2">Belongs to the ribonuclease III family.</text>
</comment>
<keyword evidence="10" id="KW-0460">Magnesium</keyword>
<dbReference type="InterPro" id="IPR014720">
    <property type="entry name" value="dsRBD_dom"/>
</dbReference>
<sequence>MSDLDQLEARLEWPFNDAALLRQAVTHRSATGPNNERLEFLGDSILNFVIASEVFNRRPDLREGELSRMRAALVNKHALAEIARRFDLGPHIVLGSGEMKSGGRRRDSILADALEALIGAVYLDGGYEAGRALVLRLYQDDLASLPDMEAHKDPKTRLQEYLQGRHLDLPHYEVEEVSGRAHAQTFRVVCTSEALQLIGEGLAGNRRQAEQAAANDLLAKLAPLSGNGQTPNNTDGASA</sequence>
<evidence type="ECO:0000256" key="8">
    <source>
        <dbReference type="ARBA" id="ARBA00022801"/>
    </source>
</evidence>
<dbReference type="SUPFAM" id="SSF54768">
    <property type="entry name" value="dsRNA-binding domain-like"/>
    <property type="match status" value="1"/>
</dbReference>
<evidence type="ECO:0000259" key="11">
    <source>
        <dbReference type="PROSITE" id="PS50137"/>
    </source>
</evidence>
<dbReference type="EMBL" id="VIFK01000009">
    <property type="protein sequence ID" value="TQF00590.1"/>
    <property type="molecule type" value="Genomic_DNA"/>
</dbReference>
<dbReference type="GO" id="GO:0005737">
    <property type="term" value="C:cytoplasm"/>
    <property type="evidence" value="ECO:0007669"/>
    <property type="project" value="UniProtKB-SubCell"/>
</dbReference>
<dbReference type="AlphaFoldDB" id="A0A540VV02"/>
<feature type="binding site" evidence="10">
    <location>
        <position position="115"/>
    </location>
    <ligand>
        <name>Mg(2+)</name>
        <dbReference type="ChEBI" id="CHEBI:18420"/>
    </ligand>
</feature>
<dbReference type="GO" id="GO:0010468">
    <property type="term" value="P:regulation of gene expression"/>
    <property type="evidence" value="ECO:0007669"/>
    <property type="project" value="TreeGrafter"/>
</dbReference>
<dbReference type="SMART" id="SM00535">
    <property type="entry name" value="RIBOc"/>
    <property type="match status" value="1"/>
</dbReference>
<dbReference type="PROSITE" id="PS50137">
    <property type="entry name" value="DS_RBD"/>
    <property type="match status" value="1"/>
</dbReference>
<dbReference type="GO" id="GO:0006364">
    <property type="term" value="P:rRNA processing"/>
    <property type="evidence" value="ECO:0007669"/>
    <property type="project" value="UniProtKB-UniRule"/>
</dbReference>
<feature type="active site" evidence="10">
    <location>
        <position position="43"/>
    </location>
</feature>
<comment type="caution">
    <text evidence="13">The sequence shown here is derived from an EMBL/GenBank/DDBJ whole genome shotgun (WGS) entry which is preliminary data.</text>
</comment>
<dbReference type="PANTHER" id="PTHR11207">
    <property type="entry name" value="RIBONUCLEASE III"/>
    <property type="match status" value="1"/>
</dbReference>
<keyword evidence="8 10" id="KW-0378">Hydrolase</keyword>
<accession>A0A540VV02</accession>
<proteinExistence type="inferred from homology"/>
<evidence type="ECO:0000256" key="7">
    <source>
        <dbReference type="ARBA" id="ARBA00022759"/>
    </source>
</evidence>
<dbReference type="Pfam" id="PF00035">
    <property type="entry name" value="dsrm"/>
    <property type="match status" value="1"/>
</dbReference>
<comment type="subunit">
    <text evidence="10">Homodimer.</text>
</comment>
<dbReference type="Gene3D" id="3.30.160.20">
    <property type="match status" value="1"/>
</dbReference>
<keyword evidence="10" id="KW-0699">rRNA-binding</keyword>
<dbReference type="HAMAP" id="MF_00104">
    <property type="entry name" value="RNase_III"/>
    <property type="match status" value="1"/>
</dbReference>
<evidence type="ECO:0000259" key="12">
    <source>
        <dbReference type="PROSITE" id="PS50142"/>
    </source>
</evidence>
<feature type="active site" evidence="10">
    <location>
        <position position="115"/>
    </location>
</feature>
<gene>
    <name evidence="10" type="primary">rnc</name>
    <name evidence="13" type="ORF">FKY71_02765</name>
</gene>
<dbReference type="Proteomes" id="UP000315400">
    <property type="component" value="Unassembled WGS sequence"/>
</dbReference>
<dbReference type="SUPFAM" id="SSF69065">
    <property type="entry name" value="RNase III domain-like"/>
    <property type="match status" value="1"/>
</dbReference>
<dbReference type="CDD" id="cd10845">
    <property type="entry name" value="DSRM_RNAse_III_family"/>
    <property type="match status" value="1"/>
</dbReference>
<evidence type="ECO:0000256" key="10">
    <source>
        <dbReference type="HAMAP-Rule" id="MF_00104"/>
    </source>
</evidence>
<dbReference type="Gene3D" id="1.10.1520.10">
    <property type="entry name" value="Ribonuclease III domain"/>
    <property type="match status" value="1"/>
</dbReference>
<dbReference type="InterPro" id="IPR000999">
    <property type="entry name" value="RNase_III_dom"/>
</dbReference>
<dbReference type="PANTHER" id="PTHR11207:SF0">
    <property type="entry name" value="RIBONUCLEASE 3"/>
    <property type="match status" value="1"/>
</dbReference>
<evidence type="ECO:0000313" key="14">
    <source>
        <dbReference type="Proteomes" id="UP000315400"/>
    </source>
</evidence>
<evidence type="ECO:0000256" key="1">
    <source>
        <dbReference type="ARBA" id="ARBA00000109"/>
    </source>
</evidence>
<organism evidence="13 14">
    <name type="scientific">Spiribacter salinus</name>
    <dbReference type="NCBI Taxonomy" id="1335746"/>
    <lineage>
        <taxon>Bacteria</taxon>
        <taxon>Pseudomonadati</taxon>
        <taxon>Pseudomonadota</taxon>
        <taxon>Gammaproteobacteria</taxon>
        <taxon>Chromatiales</taxon>
        <taxon>Ectothiorhodospiraceae</taxon>
        <taxon>Spiribacter</taxon>
    </lineage>
</organism>
<dbReference type="GO" id="GO:0019843">
    <property type="term" value="F:rRNA binding"/>
    <property type="evidence" value="ECO:0007669"/>
    <property type="project" value="UniProtKB-KW"/>
</dbReference>
<dbReference type="FunFam" id="1.10.1520.10:FF:000001">
    <property type="entry name" value="Ribonuclease 3"/>
    <property type="match status" value="1"/>
</dbReference>
<dbReference type="PROSITE" id="PS50142">
    <property type="entry name" value="RNASE_3_2"/>
    <property type="match status" value="1"/>
</dbReference>
<dbReference type="InterPro" id="IPR036389">
    <property type="entry name" value="RNase_III_sf"/>
</dbReference>